<feature type="transmembrane region" description="Helical" evidence="14">
    <location>
        <begin position="998"/>
        <end position="1018"/>
    </location>
</feature>
<feature type="transmembrane region" description="Helical" evidence="14">
    <location>
        <begin position="479"/>
        <end position="506"/>
    </location>
</feature>
<comment type="caution">
    <text evidence="15">The sequence shown here is derived from an EMBL/GenBank/DDBJ whole genome shotgun (WGS) entry which is preliminary data.</text>
</comment>
<feature type="transmembrane region" description="Helical" evidence="14">
    <location>
        <begin position="837"/>
        <end position="865"/>
    </location>
</feature>
<dbReference type="AlphaFoldDB" id="A0AA36GDN7"/>
<feature type="transmembrane region" description="Helical" evidence="14">
    <location>
        <begin position="38"/>
        <end position="59"/>
    </location>
</feature>
<dbReference type="Gene3D" id="2.60.470.10">
    <property type="entry name" value="Acid-sensing ion channels like domains"/>
    <property type="match status" value="1"/>
</dbReference>
<evidence type="ECO:0000256" key="11">
    <source>
        <dbReference type="ARBA" id="ARBA00023201"/>
    </source>
</evidence>
<keyword evidence="7" id="KW-0915">Sodium</keyword>
<dbReference type="PANTHER" id="PTHR28658:SF2">
    <property type="entry name" value="TRANSMEMBRANE PROTEIN 180"/>
    <property type="match status" value="1"/>
</dbReference>
<protein>
    <submittedName>
        <fullName evidence="15">Uncharacterized protein</fullName>
    </submittedName>
</protein>
<feature type="transmembrane region" description="Helical" evidence="14">
    <location>
        <begin position="805"/>
        <end position="825"/>
    </location>
</feature>
<organism evidence="15 16">
    <name type="scientific">Mesorhabditis spiculigera</name>
    <dbReference type="NCBI Taxonomy" id="96644"/>
    <lineage>
        <taxon>Eukaryota</taxon>
        <taxon>Metazoa</taxon>
        <taxon>Ecdysozoa</taxon>
        <taxon>Nematoda</taxon>
        <taxon>Chromadorea</taxon>
        <taxon>Rhabditida</taxon>
        <taxon>Rhabditina</taxon>
        <taxon>Rhabditomorpha</taxon>
        <taxon>Rhabditoidea</taxon>
        <taxon>Rhabditidae</taxon>
        <taxon>Mesorhabditinae</taxon>
        <taxon>Mesorhabditis</taxon>
    </lineage>
</organism>
<keyword evidence="6 14" id="KW-1133">Transmembrane helix</keyword>
<gene>
    <name evidence="15" type="ORF">MSPICULIGERA_LOCUS25187</name>
</gene>
<sequence length="1049" mass="115209">MAVGFFTGMKHVAYDFAVWSTVAAIPHIADARTRWSRLFWSLVFAIMMLVFLGEVFFMVKKFLQWPTQIDTVISYSQLPFPAVTICNLNPYKYTVVSNAANTQFDQVRALIAASVNAMKDNYQQSYSGGTDRWGIQALWDQPYELETTIKDSLIIEMAALSDADRQAALYGYDELVTECTFNSKSCSGVDFTSFVDPVYGACYSFNGAGSSDNATYQSSRAGMRFGLKLLMTPTQTEPSGQADVLPTTQLSGARVSVHTQGAFPSLEGSAISVGVGYLTAVSISMTSTSRMKSPYGTCVDREPSSTDYYQQYLYSLETCYLGCKQRYNVDKCSCAHPRFASGSGQAICDYNAVACIQTLKGDQLSATQKNIDAMTDCSCAPPCEQTGFGTTTSLAAFPALSYYVAADSSAADAIGSCQPGTAQFAGTGTNASKAEECREWYAQNSLLLQVFYDSLNYQHYQENANYGISQVLNDLGGHAGLWLGLSIISVVEICGLFCVLCLYCFGGRKKLIDPSMLNSDPRMRDLDDLKHDLDNMEADDKQKEAQALFVDVYNLSTFKLNIVQGLFLVWNAVNDPLMGYFQDVGCGISWIMDRRKVMMYAGPVWAAVSLIFWFPLSTSNDLLVAIHFLVALFSYDTLMTLVGSAYCGICVELGQDHQGRVNIVVLGEIFAIIAGFVIFPIDYLSGNMQHLGIFQVCASVICVIAGLLMFISAYFLDTPENPESKAAEVELDLLAKTGVDEPVDIFKALGITWDIVKQPRFLCLIASNFFRTLRTMASEQFLLMFVPSLLSRNGFMPLGSVELTVFYILVRTLGRVLFLFLFYPVHRHGAHPTLLGLNVLALISGAVILFIGRAAYAAVAVYILVENTLGRCGAQGLYLLICGEVIDTDQALHKRSSPLSTLIFTIKALFNKPAEQLAPIIMMALLDFGGYSRYKVPCGAVVSASTTRIPVVDIGTTPASLISNNFSDPANSTISTSIITSDSEFCVDLFEAMFQVLVWWPLVCIIGESIFIVIDVYFKRKIGPLPSMTPSKNHRRHSVCSMQEVTRPV</sequence>
<dbReference type="EMBL" id="CATQJA010002709">
    <property type="protein sequence ID" value="CAJ0587210.1"/>
    <property type="molecule type" value="Genomic_DNA"/>
</dbReference>
<keyword evidence="9 14" id="KW-0472">Membrane</keyword>
<evidence type="ECO:0000256" key="9">
    <source>
        <dbReference type="ARBA" id="ARBA00023136"/>
    </source>
</evidence>
<feature type="non-terminal residue" evidence="15">
    <location>
        <position position="1049"/>
    </location>
</feature>
<evidence type="ECO:0000256" key="4">
    <source>
        <dbReference type="ARBA" id="ARBA00022461"/>
    </source>
</evidence>
<dbReference type="PRINTS" id="PR01078">
    <property type="entry name" value="AMINACHANNEL"/>
</dbReference>
<evidence type="ECO:0000313" key="16">
    <source>
        <dbReference type="Proteomes" id="UP001177023"/>
    </source>
</evidence>
<evidence type="ECO:0000256" key="7">
    <source>
        <dbReference type="ARBA" id="ARBA00023053"/>
    </source>
</evidence>
<feature type="transmembrane region" description="Helical" evidence="14">
    <location>
        <begin position="622"/>
        <end position="649"/>
    </location>
</feature>
<keyword evidence="4 13" id="KW-0894">Sodium channel</keyword>
<reference evidence="15" key="1">
    <citation type="submission" date="2023-06" db="EMBL/GenBank/DDBJ databases">
        <authorList>
            <person name="Delattre M."/>
        </authorList>
    </citation>
    <scope>NUCLEOTIDE SEQUENCE</scope>
    <source>
        <strain evidence="15">AF72</strain>
    </source>
</reference>
<comment type="similarity">
    <text evidence="2 13">Belongs to the amiloride-sensitive sodium channel (TC 1.A.6) family.</text>
</comment>
<dbReference type="InterPro" id="IPR036259">
    <property type="entry name" value="MFS_trans_sf"/>
</dbReference>
<feature type="transmembrane region" description="Helical" evidence="14">
    <location>
        <begin position="693"/>
        <end position="716"/>
    </location>
</feature>
<evidence type="ECO:0000313" key="15">
    <source>
        <dbReference type="EMBL" id="CAJ0587210.1"/>
    </source>
</evidence>
<evidence type="ECO:0000256" key="14">
    <source>
        <dbReference type="SAM" id="Phobius"/>
    </source>
</evidence>
<evidence type="ECO:0000256" key="2">
    <source>
        <dbReference type="ARBA" id="ARBA00007193"/>
    </source>
</evidence>
<evidence type="ECO:0000256" key="5">
    <source>
        <dbReference type="ARBA" id="ARBA00022692"/>
    </source>
</evidence>
<feature type="transmembrane region" description="Helical" evidence="14">
    <location>
        <begin position="597"/>
        <end position="616"/>
    </location>
</feature>
<evidence type="ECO:0000256" key="10">
    <source>
        <dbReference type="ARBA" id="ARBA00023180"/>
    </source>
</evidence>
<dbReference type="GO" id="GO:0005272">
    <property type="term" value="F:sodium channel activity"/>
    <property type="evidence" value="ECO:0007669"/>
    <property type="project" value="UniProtKB-KW"/>
</dbReference>
<dbReference type="GO" id="GO:0016020">
    <property type="term" value="C:membrane"/>
    <property type="evidence" value="ECO:0007669"/>
    <property type="project" value="UniProtKB-SubCell"/>
</dbReference>
<keyword evidence="10" id="KW-0325">Glycoprotein</keyword>
<accession>A0AA36GDN7</accession>
<comment type="subcellular location">
    <subcellularLocation>
        <location evidence="1">Membrane</location>
        <topology evidence="1">Multi-pass membrane protein</topology>
    </subcellularLocation>
</comment>
<dbReference type="InterPro" id="IPR040035">
    <property type="entry name" value="TMEM180"/>
</dbReference>
<keyword evidence="3 13" id="KW-0813">Transport</keyword>
<dbReference type="Pfam" id="PF13347">
    <property type="entry name" value="MFS_2"/>
    <property type="match status" value="1"/>
</dbReference>
<evidence type="ECO:0000256" key="1">
    <source>
        <dbReference type="ARBA" id="ARBA00004141"/>
    </source>
</evidence>
<evidence type="ECO:0000256" key="13">
    <source>
        <dbReference type="RuleBase" id="RU000679"/>
    </source>
</evidence>
<keyword evidence="5 13" id="KW-0812">Transmembrane</keyword>
<keyword evidence="12 13" id="KW-0407">Ion channel</keyword>
<feature type="transmembrane region" description="Helical" evidence="14">
    <location>
        <begin position="661"/>
        <end position="681"/>
    </location>
</feature>
<dbReference type="Pfam" id="PF00858">
    <property type="entry name" value="ASC"/>
    <property type="match status" value="1"/>
</dbReference>
<dbReference type="Gene3D" id="1.10.287.770">
    <property type="entry name" value="YojJ-like"/>
    <property type="match status" value="1"/>
</dbReference>
<evidence type="ECO:0000256" key="6">
    <source>
        <dbReference type="ARBA" id="ARBA00022989"/>
    </source>
</evidence>
<dbReference type="Proteomes" id="UP001177023">
    <property type="component" value="Unassembled WGS sequence"/>
</dbReference>
<keyword evidence="16" id="KW-1185">Reference proteome</keyword>
<name>A0AA36GDN7_9BILA</name>
<dbReference type="SUPFAM" id="SSF103473">
    <property type="entry name" value="MFS general substrate transporter"/>
    <property type="match status" value="1"/>
</dbReference>
<keyword evidence="11 13" id="KW-0739">Sodium transport</keyword>
<evidence type="ECO:0000256" key="12">
    <source>
        <dbReference type="ARBA" id="ARBA00023303"/>
    </source>
</evidence>
<evidence type="ECO:0000256" key="8">
    <source>
        <dbReference type="ARBA" id="ARBA00023065"/>
    </source>
</evidence>
<dbReference type="InterPro" id="IPR001873">
    <property type="entry name" value="ENaC"/>
</dbReference>
<keyword evidence="8 13" id="KW-0406">Ion transport</keyword>
<dbReference type="PANTHER" id="PTHR28658">
    <property type="entry name" value="TRANSMEMBRANE PROTEIN 180"/>
    <property type="match status" value="1"/>
</dbReference>
<proteinExistence type="inferred from homology"/>
<evidence type="ECO:0000256" key="3">
    <source>
        <dbReference type="ARBA" id="ARBA00022448"/>
    </source>
</evidence>